<dbReference type="InterPro" id="IPR058240">
    <property type="entry name" value="rSAM_sf"/>
</dbReference>
<dbReference type="GO" id="GO:0046872">
    <property type="term" value="F:metal ion binding"/>
    <property type="evidence" value="ECO:0007669"/>
    <property type="project" value="UniProtKB-KW"/>
</dbReference>
<dbReference type="Gene3D" id="3.80.30.10">
    <property type="entry name" value="pyruvate-formate lyase- activating enzyme"/>
    <property type="match status" value="1"/>
</dbReference>
<dbReference type="GO" id="GO:0016491">
    <property type="term" value="F:oxidoreductase activity"/>
    <property type="evidence" value="ECO:0007669"/>
    <property type="project" value="InterPro"/>
</dbReference>
<dbReference type="Pfam" id="PF04055">
    <property type="entry name" value="Radical_SAM"/>
    <property type="match status" value="1"/>
</dbReference>
<dbReference type="InterPro" id="IPR017896">
    <property type="entry name" value="4Fe4S_Fe-S-bd"/>
</dbReference>
<reference evidence="9" key="1">
    <citation type="journal article" date="2015" name="Nature">
        <title>Complex archaea that bridge the gap between prokaryotes and eukaryotes.</title>
        <authorList>
            <person name="Spang A."/>
            <person name="Saw J.H."/>
            <person name="Jorgensen S.L."/>
            <person name="Zaremba-Niedzwiedzka K."/>
            <person name="Martijn J."/>
            <person name="Lind A.E."/>
            <person name="van Eijk R."/>
            <person name="Schleper C."/>
            <person name="Guy L."/>
            <person name="Ettema T.J."/>
        </authorList>
    </citation>
    <scope>NUCLEOTIDE SEQUENCE</scope>
</reference>
<dbReference type="SFLD" id="SFLDG01066">
    <property type="entry name" value="organic_radical-activating_enz"/>
    <property type="match status" value="1"/>
</dbReference>
<protein>
    <recommendedName>
        <fullName evidence="10">Radical SAM core domain-containing protein</fullName>
    </recommendedName>
</protein>
<evidence type="ECO:0000259" key="8">
    <source>
        <dbReference type="PROSITE" id="PS51918"/>
    </source>
</evidence>
<evidence type="ECO:0000256" key="4">
    <source>
        <dbReference type="ARBA" id="ARBA00022723"/>
    </source>
</evidence>
<keyword evidence="6" id="KW-0411">Iron-sulfur</keyword>
<dbReference type="InterPro" id="IPR040074">
    <property type="entry name" value="BssD/PflA/YjjW"/>
</dbReference>
<dbReference type="Gene3D" id="3.30.70.20">
    <property type="match status" value="1"/>
</dbReference>
<evidence type="ECO:0000256" key="3">
    <source>
        <dbReference type="ARBA" id="ARBA00022691"/>
    </source>
</evidence>
<name>A0A0F9JJU3_9ZZZZ</name>
<dbReference type="PROSITE" id="PS51918">
    <property type="entry name" value="RADICAL_SAM"/>
    <property type="match status" value="1"/>
</dbReference>
<proteinExistence type="predicted"/>
<evidence type="ECO:0000256" key="5">
    <source>
        <dbReference type="ARBA" id="ARBA00023004"/>
    </source>
</evidence>
<evidence type="ECO:0008006" key="10">
    <source>
        <dbReference type="Google" id="ProtNLM"/>
    </source>
</evidence>
<keyword evidence="5" id="KW-0408">Iron</keyword>
<dbReference type="EMBL" id="LAZR01009916">
    <property type="protein sequence ID" value="KKM69868.1"/>
    <property type="molecule type" value="Genomic_DNA"/>
</dbReference>
<dbReference type="SFLD" id="SFLDS00029">
    <property type="entry name" value="Radical_SAM"/>
    <property type="match status" value="1"/>
</dbReference>
<dbReference type="SUPFAM" id="SSF102114">
    <property type="entry name" value="Radical SAM enzymes"/>
    <property type="match status" value="1"/>
</dbReference>
<sequence>MGDLNRDFQKKGLIFEIQRMATEDGPGIRTTVFMKQCNLKCIWCHNPESILKKPQLEWIKNKCIDCKTCIKTCSQKALVFIELGLNINRKLCNNCKECVEECPSTALHMIGEKWDLKDLFYEINKDKVYYSESGGGITISGGEPTLQHLFIKQLLKKCKDNGISTALETCGHSSLEVLKQILPLIDIVLLDIKEINNEKHIDFTGVPNKTILENAIFIAEFLKKNDKKLWIRTPVIPRYTATDDNIIGIGKFIVNQLKNFPESWDLLAFNNLCVSKYERLGLNWTLKHEPMITTDQIEHYFDIARQTGVKNVNWSGLTRKKKIAKQIR</sequence>
<dbReference type="AlphaFoldDB" id="A0A0F9JJU3"/>
<dbReference type="NCBIfam" id="TIGR02494">
    <property type="entry name" value="PFLE_PFLC"/>
    <property type="match status" value="1"/>
</dbReference>
<dbReference type="InterPro" id="IPR034457">
    <property type="entry name" value="Organic_radical-activating"/>
</dbReference>
<dbReference type="PIRSF" id="PIRSF000371">
    <property type="entry name" value="PFL_act_enz"/>
    <property type="match status" value="1"/>
</dbReference>
<comment type="cofactor">
    <cofactor evidence="1">
        <name>[4Fe-4S] cluster</name>
        <dbReference type="ChEBI" id="CHEBI:49883"/>
    </cofactor>
</comment>
<evidence type="ECO:0000256" key="6">
    <source>
        <dbReference type="ARBA" id="ARBA00023014"/>
    </source>
</evidence>
<keyword evidence="4" id="KW-0479">Metal-binding</keyword>
<evidence type="ECO:0000313" key="9">
    <source>
        <dbReference type="EMBL" id="KKM69868.1"/>
    </source>
</evidence>
<dbReference type="PROSITE" id="PS51379">
    <property type="entry name" value="4FE4S_FER_2"/>
    <property type="match status" value="2"/>
</dbReference>
<gene>
    <name evidence="9" type="ORF">LCGC14_1446440</name>
</gene>
<dbReference type="SFLD" id="SFLDG01118">
    <property type="entry name" value="activating_enzymes__group_2"/>
    <property type="match status" value="1"/>
</dbReference>
<organism evidence="9">
    <name type="scientific">marine sediment metagenome</name>
    <dbReference type="NCBI Taxonomy" id="412755"/>
    <lineage>
        <taxon>unclassified sequences</taxon>
        <taxon>metagenomes</taxon>
        <taxon>ecological metagenomes</taxon>
    </lineage>
</organism>
<dbReference type="PANTHER" id="PTHR30352:SF4">
    <property type="entry name" value="PYRUVATE FORMATE-LYASE 2-ACTIVATING ENZYME"/>
    <property type="match status" value="1"/>
</dbReference>
<dbReference type="Pfam" id="PF12838">
    <property type="entry name" value="Fer4_7"/>
    <property type="match status" value="1"/>
</dbReference>
<accession>A0A0F9JJU3</accession>
<keyword evidence="3" id="KW-0949">S-adenosyl-L-methionine</keyword>
<feature type="domain" description="4Fe-4S ferredoxin-type" evidence="7">
    <location>
        <begin position="83"/>
        <end position="112"/>
    </location>
</feature>
<evidence type="ECO:0000256" key="1">
    <source>
        <dbReference type="ARBA" id="ARBA00001966"/>
    </source>
</evidence>
<keyword evidence="2" id="KW-0004">4Fe-4S</keyword>
<dbReference type="PANTHER" id="PTHR30352">
    <property type="entry name" value="PYRUVATE FORMATE-LYASE-ACTIVATING ENZYME"/>
    <property type="match status" value="1"/>
</dbReference>
<dbReference type="GO" id="GO:0051539">
    <property type="term" value="F:4 iron, 4 sulfur cluster binding"/>
    <property type="evidence" value="ECO:0007669"/>
    <property type="project" value="UniProtKB-KW"/>
</dbReference>
<dbReference type="InterPro" id="IPR017900">
    <property type="entry name" value="4Fe4S_Fe_S_CS"/>
</dbReference>
<comment type="caution">
    <text evidence="9">The sequence shown here is derived from an EMBL/GenBank/DDBJ whole genome shotgun (WGS) entry which is preliminary data.</text>
</comment>
<evidence type="ECO:0000259" key="7">
    <source>
        <dbReference type="PROSITE" id="PS51379"/>
    </source>
</evidence>
<dbReference type="InterPro" id="IPR012839">
    <property type="entry name" value="Organic_radical_activase"/>
</dbReference>
<evidence type="ECO:0000256" key="2">
    <source>
        <dbReference type="ARBA" id="ARBA00022485"/>
    </source>
</evidence>
<feature type="domain" description="Radical SAM core" evidence="8">
    <location>
        <begin position="23"/>
        <end position="310"/>
    </location>
</feature>
<dbReference type="SUPFAM" id="SSF54862">
    <property type="entry name" value="4Fe-4S ferredoxins"/>
    <property type="match status" value="1"/>
</dbReference>
<feature type="domain" description="4Fe-4S ferredoxin-type" evidence="7">
    <location>
        <begin position="54"/>
        <end position="82"/>
    </location>
</feature>
<dbReference type="InterPro" id="IPR007197">
    <property type="entry name" value="rSAM"/>
</dbReference>
<dbReference type="PROSITE" id="PS00198">
    <property type="entry name" value="4FE4S_FER_1"/>
    <property type="match status" value="1"/>
</dbReference>